<organism evidence="2">
    <name type="scientific">Candidatus Methanophaga sp. ANME-1 ERB7</name>
    <dbReference type="NCBI Taxonomy" id="2759913"/>
    <lineage>
        <taxon>Archaea</taxon>
        <taxon>Methanobacteriati</taxon>
        <taxon>Methanobacteriota</taxon>
        <taxon>Stenosarchaea group</taxon>
        <taxon>Methanomicrobia</taxon>
        <taxon>Candidatus Methanophagales</taxon>
        <taxon>Candidatus Methanophagaceae</taxon>
        <taxon>Candidatus Methanophaga</taxon>
    </lineage>
</organism>
<proteinExistence type="predicted"/>
<sequence>MALIVKDALIRKKDGALPAGSSGFFVSVSSVFLFGLADGDKITGEIKEGEETKEITLILKKEGEDSFLHITTEDWDTHFMKAGRADLKLKEAIQGEERKQLYPKKDVTTSPAIGCQIS</sequence>
<name>A0A7G9ZC82_9EURY</name>
<reference evidence="2" key="1">
    <citation type="submission" date="2020-06" db="EMBL/GenBank/DDBJ databases">
        <title>Unique genomic features of the anaerobic methanotrophic archaea.</title>
        <authorList>
            <person name="Chadwick G.L."/>
            <person name="Skennerton C.T."/>
            <person name="Laso-Perez R."/>
            <person name="Leu A.O."/>
            <person name="Speth D.R."/>
            <person name="Yu H."/>
            <person name="Morgan-Lang C."/>
            <person name="Hatzenpichler R."/>
            <person name="Goudeau D."/>
            <person name="Malmstrom R."/>
            <person name="Brazelton W.J."/>
            <person name="Woyke T."/>
            <person name="Hallam S.J."/>
            <person name="Tyson G.W."/>
            <person name="Wegener G."/>
            <person name="Boetius A."/>
            <person name="Orphan V."/>
        </authorList>
    </citation>
    <scope>NUCLEOTIDE SEQUENCE</scope>
</reference>
<keyword evidence="1" id="KW-0812">Transmembrane</keyword>
<evidence type="ECO:0000313" key="2">
    <source>
        <dbReference type="EMBL" id="QNO57866.1"/>
    </source>
</evidence>
<keyword evidence="1" id="KW-1133">Transmembrane helix</keyword>
<keyword evidence="1" id="KW-0472">Membrane</keyword>
<feature type="transmembrane region" description="Helical" evidence="1">
    <location>
        <begin position="16"/>
        <end position="37"/>
    </location>
</feature>
<dbReference type="EMBL" id="MT631705">
    <property type="protein sequence ID" value="QNO57866.1"/>
    <property type="molecule type" value="Genomic_DNA"/>
</dbReference>
<dbReference type="AlphaFoldDB" id="A0A7G9ZC82"/>
<gene>
    <name evidence="2" type="ORF">OIIBKNPK_00002</name>
</gene>
<accession>A0A7G9ZC82</accession>
<protein>
    <submittedName>
        <fullName evidence="2">Uncharacterized protein</fullName>
    </submittedName>
</protein>
<evidence type="ECO:0000256" key="1">
    <source>
        <dbReference type="SAM" id="Phobius"/>
    </source>
</evidence>